<evidence type="ECO:0000256" key="4">
    <source>
        <dbReference type="ARBA" id="ARBA00022737"/>
    </source>
</evidence>
<dbReference type="SMART" id="SM00230">
    <property type="entry name" value="CysPc"/>
    <property type="match status" value="1"/>
</dbReference>
<keyword evidence="6 9" id="KW-0788">Thiol protease</keyword>
<keyword evidence="7" id="KW-0106">Calcium</keyword>
<dbReference type="GO" id="GO:0005737">
    <property type="term" value="C:cytoplasm"/>
    <property type="evidence" value="ECO:0007669"/>
    <property type="project" value="TreeGrafter"/>
</dbReference>
<organism evidence="12 13">
    <name type="scientific">Nothobranchius furzeri</name>
    <name type="common">Turquoise killifish</name>
    <dbReference type="NCBI Taxonomy" id="105023"/>
    <lineage>
        <taxon>Eukaryota</taxon>
        <taxon>Metazoa</taxon>
        <taxon>Chordata</taxon>
        <taxon>Craniata</taxon>
        <taxon>Vertebrata</taxon>
        <taxon>Euteleostomi</taxon>
        <taxon>Actinopterygii</taxon>
        <taxon>Neopterygii</taxon>
        <taxon>Teleostei</taxon>
        <taxon>Neoteleostei</taxon>
        <taxon>Acanthomorphata</taxon>
        <taxon>Ovalentaria</taxon>
        <taxon>Atherinomorphae</taxon>
        <taxon>Cyprinodontiformes</taxon>
        <taxon>Nothobranchiidae</taxon>
        <taxon>Nothobranchius</taxon>
    </lineage>
</organism>
<evidence type="ECO:0000256" key="6">
    <source>
        <dbReference type="ARBA" id="ARBA00022807"/>
    </source>
</evidence>
<dbReference type="InterPro" id="IPR018247">
    <property type="entry name" value="EF_Hand_1_Ca_BS"/>
</dbReference>
<dbReference type="EMBL" id="JAAVVJ010000008">
    <property type="protein sequence ID" value="KAF7216562.1"/>
    <property type="molecule type" value="Genomic_DNA"/>
</dbReference>
<dbReference type="Proteomes" id="UP000822369">
    <property type="component" value="Chromosome 8"/>
</dbReference>
<keyword evidence="5 9" id="KW-0378">Hydrolase</keyword>
<dbReference type="Gene3D" id="3.90.70.10">
    <property type="entry name" value="Cysteine proteinases"/>
    <property type="match status" value="1"/>
</dbReference>
<dbReference type="GO" id="GO:0005509">
    <property type="term" value="F:calcium ion binding"/>
    <property type="evidence" value="ECO:0007669"/>
    <property type="project" value="InterPro"/>
</dbReference>
<dbReference type="CDD" id="cd00044">
    <property type="entry name" value="CysPc"/>
    <property type="match status" value="1"/>
</dbReference>
<evidence type="ECO:0000256" key="2">
    <source>
        <dbReference type="ARBA" id="ARBA00022670"/>
    </source>
</evidence>
<evidence type="ECO:0000256" key="5">
    <source>
        <dbReference type="ARBA" id="ARBA00022801"/>
    </source>
</evidence>
<dbReference type="FunFam" id="2.60.120.380:FF:000001">
    <property type="entry name" value="Calpain-1 catalytic subunit"/>
    <property type="match status" value="1"/>
</dbReference>
<keyword evidence="2 9" id="KW-0645">Protease</keyword>
<feature type="domain" description="EF-hand" evidence="11">
    <location>
        <begin position="604"/>
        <end position="639"/>
    </location>
</feature>
<dbReference type="PROSITE" id="PS50203">
    <property type="entry name" value="CALPAIN_CAT"/>
    <property type="match status" value="1"/>
</dbReference>
<dbReference type="CDD" id="cd00214">
    <property type="entry name" value="Calpain_III"/>
    <property type="match status" value="1"/>
</dbReference>
<accession>A0A9D3BNH9</accession>
<dbReference type="InterPro" id="IPR038765">
    <property type="entry name" value="Papain-like_cys_pep_sf"/>
</dbReference>
<dbReference type="PRINTS" id="PR00704">
    <property type="entry name" value="CALPAIN"/>
</dbReference>
<dbReference type="GO" id="GO:0006508">
    <property type="term" value="P:proteolysis"/>
    <property type="evidence" value="ECO:0007669"/>
    <property type="project" value="UniProtKB-KW"/>
</dbReference>
<dbReference type="GO" id="GO:0004198">
    <property type="term" value="F:calcium-dependent cysteine-type endopeptidase activity"/>
    <property type="evidence" value="ECO:0007669"/>
    <property type="project" value="InterPro"/>
</dbReference>
<dbReference type="AlphaFoldDB" id="A0A9D3BNH9"/>
<evidence type="ECO:0000313" key="12">
    <source>
        <dbReference type="EMBL" id="KAF7216562.1"/>
    </source>
</evidence>
<dbReference type="FunFam" id="1.10.238.10:FF:000270">
    <property type="entry name" value="calpain-3 isoform X7"/>
    <property type="match status" value="1"/>
</dbReference>
<protein>
    <submittedName>
        <fullName evidence="12">Transcript variant X1</fullName>
    </submittedName>
</protein>
<dbReference type="InterPro" id="IPR033883">
    <property type="entry name" value="C2_III"/>
</dbReference>
<dbReference type="Gene3D" id="1.10.238.10">
    <property type="entry name" value="EF-hand"/>
    <property type="match status" value="1"/>
</dbReference>
<dbReference type="InterPro" id="IPR022683">
    <property type="entry name" value="Calpain_III"/>
</dbReference>
<proteinExistence type="inferred from homology"/>
<dbReference type="Pfam" id="PF01067">
    <property type="entry name" value="Calpain_III"/>
    <property type="match status" value="1"/>
</dbReference>
<dbReference type="PANTHER" id="PTHR10183:SF322">
    <property type="entry name" value="CALPAIN-11"/>
    <property type="match status" value="1"/>
</dbReference>
<dbReference type="SUPFAM" id="SSF54001">
    <property type="entry name" value="Cysteine proteinases"/>
    <property type="match status" value="1"/>
</dbReference>
<evidence type="ECO:0000256" key="8">
    <source>
        <dbReference type="PIRSR" id="PIRSR622684-1"/>
    </source>
</evidence>
<evidence type="ECO:0000313" key="13">
    <source>
        <dbReference type="Proteomes" id="UP000822369"/>
    </source>
</evidence>
<evidence type="ECO:0000256" key="7">
    <source>
        <dbReference type="ARBA" id="ARBA00022837"/>
    </source>
</evidence>
<dbReference type="SUPFAM" id="SSF49758">
    <property type="entry name" value="Calpain large subunit, middle domain (domain III)"/>
    <property type="match status" value="1"/>
</dbReference>
<evidence type="ECO:0000256" key="3">
    <source>
        <dbReference type="ARBA" id="ARBA00022723"/>
    </source>
</evidence>
<dbReference type="InterPro" id="IPR000169">
    <property type="entry name" value="Pept_cys_AS"/>
</dbReference>
<evidence type="ECO:0000256" key="1">
    <source>
        <dbReference type="ARBA" id="ARBA00007623"/>
    </source>
</evidence>
<dbReference type="PROSITE" id="PS00018">
    <property type="entry name" value="EF_HAND_1"/>
    <property type="match status" value="1"/>
</dbReference>
<gene>
    <name evidence="12" type="ORF">G4P62_001624</name>
</gene>
<dbReference type="SUPFAM" id="SSF47473">
    <property type="entry name" value="EF-hand"/>
    <property type="match status" value="1"/>
</dbReference>
<comment type="similarity">
    <text evidence="1">Belongs to the peptidase C2 family.</text>
</comment>
<name>A0A9D3BNH9_NOTFU</name>
<dbReference type="InterPro" id="IPR001300">
    <property type="entry name" value="Peptidase_C2_calpain_cat"/>
</dbReference>
<evidence type="ECO:0000256" key="9">
    <source>
        <dbReference type="PROSITE-ProRule" id="PRU00239"/>
    </source>
</evidence>
<feature type="active site" evidence="8 9">
    <location>
        <position position="263"/>
    </location>
</feature>
<keyword evidence="4" id="KW-0677">Repeat</keyword>
<dbReference type="InterPro" id="IPR011992">
    <property type="entry name" value="EF-hand-dom_pair"/>
</dbReference>
<dbReference type="InterPro" id="IPR022682">
    <property type="entry name" value="Calpain_domain_III"/>
</dbReference>
<feature type="active site" evidence="8 9">
    <location>
        <position position="106"/>
    </location>
</feature>
<dbReference type="PANTHER" id="PTHR10183">
    <property type="entry name" value="CALPAIN"/>
    <property type="match status" value="1"/>
</dbReference>
<dbReference type="InterPro" id="IPR022684">
    <property type="entry name" value="Calpain_cysteine_protease"/>
</dbReference>
<evidence type="ECO:0000259" key="11">
    <source>
        <dbReference type="PROSITE" id="PS50222"/>
    </source>
</evidence>
<sequence>MVVGVSERIQRDRDRDEGLGSVQQAVQYLNQDFQSLREECLQNRTLFQDPMFPAEPASLGFKELGPGSAKIRGVEWKRPKDLTATPEFIVGGATRTDICQGALGDCWLLAAIGSLTLNQTLLHRVVPHGQNFRNQYAGIFHFQFWQFGEWVDVVIDDRLPVKDGKLMFVHSAEGTEFWSALLEKAYAKLNGSYEALSGGSTTEGFEDFTGGVAESYELKKAPSDLYRIIGKALERGSLLGCSIDITSAFDMEAVTFKKLVKGHAYSVTGLRQVEYRRQQERLIRIRNPWGQVEWTGAWSDGSSEWNTLDSAEKDEMLCKMEDGEFWMSFGEFLRQFSRLEICNLTPDALSQDTTSFWTTATFNGSWRKGSTAGGCRNHPNTFWINPQYKISLLEEDDDPDDDEAACSFLVALMQKDRRRYRRQGQDMHTIGFAVYELTRQFKGSQSVHLKKDFFLRHSSCARSENFINLREVSARLRLPPGEYLIVPSTFEPSKEADFVLRVFTEKQCETKDMDDGVVFNLEEEQEITESDIDDSFRSMFAQLSGDDMEISVRELRTILNRVVSKHRDLQTDGFSMESCRSMVSLMDKDGSARLGLLEFQIIWNKIRKWLAIFREFDLDRSGCMNSYEMRLALENGGFKLNNKLYQMLIARYADNEIIDFDNFTCCLIRLEAMFRIFQGLDRDCTGTVEINTVEWLFVTMCG</sequence>
<dbReference type="FunFam" id="3.90.70.10:FF:000001">
    <property type="entry name" value="Calpain-1 catalytic subunit"/>
    <property type="match status" value="1"/>
</dbReference>
<keyword evidence="3" id="KW-0479">Metal-binding</keyword>
<dbReference type="Pfam" id="PF00648">
    <property type="entry name" value="Peptidase_C2"/>
    <property type="match status" value="1"/>
</dbReference>
<dbReference type="Gene3D" id="2.60.120.380">
    <property type="match status" value="1"/>
</dbReference>
<dbReference type="PROSITE" id="PS00139">
    <property type="entry name" value="THIOL_PROTEASE_CYS"/>
    <property type="match status" value="1"/>
</dbReference>
<reference evidence="12" key="1">
    <citation type="submission" date="2020-03" db="EMBL/GenBank/DDBJ databases">
        <title>Intra-Species Differences in Population Size shape Life History and Genome Evolution.</title>
        <authorList>
            <person name="Willemsen D."/>
            <person name="Cui R."/>
            <person name="Valenzano D.R."/>
        </authorList>
    </citation>
    <scope>NUCLEOTIDE SEQUENCE</scope>
    <source>
        <strain evidence="12">GRZ</strain>
        <tissue evidence="12">Whole</tissue>
    </source>
</reference>
<feature type="domain" description="Calpain catalytic" evidence="10">
    <location>
        <begin position="46"/>
        <end position="345"/>
    </location>
</feature>
<dbReference type="InterPro" id="IPR002048">
    <property type="entry name" value="EF_hand_dom"/>
</dbReference>
<feature type="active site" evidence="8 9">
    <location>
        <position position="287"/>
    </location>
</feature>
<comment type="caution">
    <text evidence="12">The sequence shown here is derived from an EMBL/GenBank/DDBJ whole genome shotgun (WGS) entry which is preliminary data.</text>
</comment>
<dbReference type="PROSITE" id="PS50222">
    <property type="entry name" value="EF_HAND_2"/>
    <property type="match status" value="1"/>
</dbReference>
<dbReference type="InterPro" id="IPR036213">
    <property type="entry name" value="Calpain_III_sf"/>
</dbReference>
<evidence type="ECO:0000259" key="10">
    <source>
        <dbReference type="PROSITE" id="PS50203"/>
    </source>
</evidence>
<dbReference type="SMART" id="SM00720">
    <property type="entry name" value="calpain_III"/>
    <property type="match status" value="1"/>
</dbReference>